<feature type="domain" description="EB" evidence="3">
    <location>
        <begin position="967"/>
        <end position="1014"/>
    </location>
</feature>
<dbReference type="SMART" id="SM00289">
    <property type="entry name" value="WR1"/>
    <property type="match status" value="13"/>
</dbReference>
<feature type="domain" description="PiggyBac transposable element-derived protein" evidence="4">
    <location>
        <begin position="116"/>
        <end position="479"/>
    </location>
</feature>
<keyword evidence="2" id="KW-0472">Membrane</keyword>
<proteinExistence type="predicted"/>
<dbReference type="InterPro" id="IPR029526">
    <property type="entry name" value="PGBD"/>
</dbReference>
<keyword evidence="2" id="KW-0812">Transmembrane</keyword>
<feature type="compositionally biased region" description="Acidic residues" evidence="1">
    <location>
        <begin position="52"/>
        <end position="65"/>
    </location>
</feature>
<dbReference type="Pfam" id="PF13843">
    <property type="entry name" value="DDE_Tnp_1_7"/>
    <property type="match status" value="1"/>
</dbReference>
<dbReference type="Proteomes" id="UP001233172">
    <property type="component" value="Unassembled WGS sequence"/>
</dbReference>
<sequence>MDADLEIRVTHSGRRARQLVIIPDADISEAEAESEDDVDDPDYGTTVPTVSQDDESDLSTDDDDIPSANLFQTTEPTSSKSRNKNGHNFRWRSMNQPVVDTTWKDVLPDCPDEVGTPISYFGQFFTPDMMQLIVEETNRYAVQNGSRFQVNMQNLETYVGILLRMGIVHMPRYRMYWSSELRYNAIADYMSRNMFEDIGRFIHFNDYSKVITNRKDQNYDSLYKIRPLLEKLRQQCLLVAPKQRQSIDEQMIPFKGRNRLRQYLPNKPKRWGFKVIARCCSRTGFTHDFTLYEGKAPELAEGESVGYQPADFVILLCKSLPQQRNYIIYFDNWFNFPELQLRLKQYGFHSDGTLRANRLRGCQLKSEKELRKEGRGSYDCKVDANSGLCILRWFDNRAVQISSSHVAVEPLKMVERWDNKAKKHVEVPCPAAVTEYNANMGGVDLFDMLAGLYRVDHKSRKWYRRIFYWALNVACVNSWILYRPHCSQLSVPNKDVLDLLGFVTRISQCLIVINKPAPPLQRKRGRPSIKATDDKEEQEEQAPQQKRTVNSSPLTEIQLDNVGHLPEHKSVKGLSHGNFCNTTEQCISGLECNGIMCVCSATEYYYEESCKNRLSHGNFCNTTEQCIFGLECNGTMCVCSATEFYDNETCKNRVGYGSSCTSQNQCVEGLLCLSNVCNCSSSQYFDRSTQICKNKLSHGNFCNTTEQCMPGLQCNGTMCVCSATEFYDDETCKRRVDYGSSCTLQNQCLEGLLCLSNVCNCSIGQYFDQLNLTCKDRLSHGNFCNTTEQCMSGLGCNGTLCVCSATEFYEEETCKKRIVYGRSCTSQNHCVEGLQCLSNVCNCSSTQYFDQSTQTCYDKLTHGNFCNTTEQCMSGLECSGTMCVCSASEFYKNKTCKNRVVYGSSCNSHNHCVEGLLCLSNVCNCSLTQYFDRSTQTCKNKLSHGNFCITTEQCVSSLECNGTMCVCSATEFYHNDKCKNRVAYGSICTSQNQCVEGLLCLSNVCYCSSGQYFDESTQICKDRVVYGTRCTSQNHCVDGLLCFSNVCNCSSTQYFNGSTQTCNDRLSHGNFCSTTAQCMTGFECKGMICVCSATEFYDDETCKNRVVYGTRCTSENQCLKGLLCLSNVCNCSSTQYFDQSSQTCKNKLSHGNFCNTTEQCMSSFECNGTMCVCSATEFYDDETCKNKYFHGASCLHTDQCLSSLLCRTETNVNLLCLCPSNMFLTIASICLDDLALKAKVSNESIIKTDSILLKWTIETPNSTFFFTVEWENKSIETNTSELYVENLSPGSEYIFIITTQTPDDNYYDSKFQQSQFSIITKQSHGQPCNETYDCTEETNCTNGVCVCLPKYYPNTFTESCEPRLAKGYICNSNEDCKESMACIQARCGCQSGQYYHSIRQGCYSVLKKEQLCDPSIENMCEPPDLICTSETAYTSNYTCQQNTNLTSKENNLNTVLVVVAGVGWVAALVTVIIMLILHSRNQKKSPNIDLDLPEIHHSCGTLTTNIDSRVLTINDYNSFPIKTESDSTVKTPEAKECCSSMTYSDCKPDEVDKVEMNYEDVDLGINDNENKDKNNCDDDDAYQKFRDYEK</sequence>
<dbReference type="PANTHER" id="PTHR47272:SF1">
    <property type="entry name" value="PIGGYBAC TRANSPOSABLE ELEMENT-DERIVED PROTEIN 3-LIKE"/>
    <property type="match status" value="1"/>
</dbReference>
<evidence type="ECO:0000256" key="1">
    <source>
        <dbReference type="SAM" id="MobiDB-lite"/>
    </source>
</evidence>
<feature type="transmembrane region" description="Helical" evidence="2">
    <location>
        <begin position="1455"/>
        <end position="1477"/>
    </location>
</feature>
<feature type="region of interest" description="Disordered" evidence="1">
    <location>
        <begin position="519"/>
        <end position="551"/>
    </location>
</feature>
<dbReference type="PANTHER" id="PTHR47272">
    <property type="entry name" value="DDE_TNP_1_7 DOMAIN-CONTAINING PROTEIN"/>
    <property type="match status" value="1"/>
</dbReference>
<keyword evidence="6" id="KW-1185">Reference proteome</keyword>
<evidence type="ECO:0000256" key="2">
    <source>
        <dbReference type="SAM" id="Phobius"/>
    </source>
</evidence>
<reference evidence="5" key="1">
    <citation type="journal article" date="2023" name="PLoS Negl. Trop. Dis.">
        <title>A genome sequence for Biomphalaria pfeifferi, the major vector snail for the human-infecting parasite Schistosoma mansoni.</title>
        <authorList>
            <person name="Bu L."/>
            <person name="Lu L."/>
            <person name="Laidemitt M.R."/>
            <person name="Zhang S.M."/>
            <person name="Mutuku M."/>
            <person name="Mkoji G."/>
            <person name="Steinauer M."/>
            <person name="Loker E.S."/>
        </authorList>
    </citation>
    <scope>NUCLEOTIDE SEQUENCE</scope>
    <source>
        <strain evidence="5">KasaAsao</strain>
    </source>
</reference>
<dbReference type="InterPro" id="IPR006149">
    <property type="entry name" value="EB_dom"/>
</dbReference>
<dbReference type="EMBL" id="JASAOG010000093">
    <property type="protein sequence ID" value="KAK0052640.1"/>
    <property type="molecule type" value="Genomic_DNA"/>
</dbReference>
<protein>
    <submittedName>
        <fullName evidence="5">PiggyBac transposable element-derived protein 2</fullName>
    </submittedName>
</protein>
<dbReference type="Pfam" id="PF01683">
    <property type="entry name" value="EB"/>
    <property type="match status" value="1"/>
</dbReference>
<keyword evidence="2" id="KW-1133">Transmembrane helix</keyword>
<reference evidence="5" key="2">
    <citation type="submission" date="2023-04" db="EMBL/GenBank/DDBJ databases">
        <authorList>
            <person name="Bu L."/>
            <person name="Lu L."/>
            <person name="Laidemitt M.R."/>
            <person name="Zhang S.M."/>
            <person name="Mutuku M."/>
            <person name="Mkoji G."/>
            <person name="Steinauer M."/>
            <person name="Loker E.S."/>
        </authorList>
    </citation>
    <scope>NUCLEOTIDE SEQUENCE</scope>
    <source>
        <strain evidence="5">KasaAsao</strain>
        <tissue evidence="5">Whole Snail</tissue>
    </source>
</reference>
<evidence type="ECO:0000259" key="3">
    <source>
        <dbReference type="Pfam" id="PF01683"/>
    </source>
</evidence>
<name>A0AAD8F609_BIOPF</name>
<organism evidence="5 6">
    <name type="scientific">Biomphalaria pfeifferi</name>
    <name type="common">Bloodfluke planorb</name>
    <name type="synonym">Freshwater snail</name>
    <dbReference type="NCBI Taxonomy" id="112525"/>
    <lineage>
        <taxon>Eukaryota</taxon>
        <taxon>Metazoa</taxon>
        <taxon>Spiralia</taxon>
        <taxon>Lophotrochozoa</taxon>
        <taxon>Mollusca</taxon>
        <taxon>Gastropoda</taxon>
        <taxon>Heterobranchia</taxon>
        <taxon>Euthyneura</taxon>
        <taxon>Panpulmonata</taxon>
        <taxon>Hygrophila</taxon>
        <taxon>Lymnaeoidea</taxon>
        <taxon>Planorbidae</taxon>
        <taxon>Biomphalaria</taxon>
    </lineage>
</organism>
<evidence type="ECO:0000313" key="5">
    <source>
        <dbReference type="EMBL" id="KAK0052640.1"/>
    </source>
</evidence>
<comment type="caution">
    <text evidence="5">The sequence shown here is derived from an EMBL/GenBank/DDBJ whole genome shotgun (WGS) entry which is preliminary data.</text>
</comment>
<evidence type="ECO:0000313" key="6">
    <source>
        <dbReference type="Proteomes" id="UP001233172"/>
    </source>
</evidence>
<gene>
    <name evidence="5" type="ORF">Bpfe_017999</name>
</gene>
<feature type="compositionally biased region" description="Basic residues" evidence="1">
    <location>
        <begin position="81"/>
        <end position="90"/>
    </location>
</feature>
<evidence type="ECO:0000259" key="4">
    <source>
        <dbReference type="Pfam" id="PF13843"/>
    </source>
</evidence>
<feature type="region of interest" description="Disordered" evidence="1">
    <location>
        <begin position="26"/>
        <end position="90"/>
    </location>
</feature>
<feature type="compositionally biased region" description="Acidic residues" evidence="1">
    <location>
        <begin position="26"/>
        <end position="42"/>
    </location>
</feature>
<dbReference type="InterPro" id="IPR006150">
    <property type="entry name" value="Cys_repeat_1"/>
</dbReference>
<feature type="compositionally biased region" description="Polar residues" evidence="1">
    <location>
        <begin position="69"/>
        <end position="80"/>
    </location>
</feature>
<accession>A0AAD8F609</accession>